<protein>
    <submittedName>
        <fullName evidence="15 16">Substance-K receptor-like</fullName>
    </submittedName>
</protein>
<dbReference type="CDD" id="cd00637">
    <property type="entry name" value="7tm_classA_rhodopsin-like"/>
    <property type="match status" value="1"/>
</dbReference>
<evidence type="ECO:0000313" key="16">
    <source>
        <dbReference type="RefSeq" id="XP_031567373.1"/>
    </source>
</evidence>
<accession>A0A6P8IKT9</accession>
<keyword evidence="9 10" id="KW-0807">Transducer</keyword>
<keyword evidence="7 10" id="KW-0675">Receptor</keyword>
<gene>
    <name evidence="15 16" type="primary">LOC116302272</name>
</gene>
<evidence type="ECO:0000256" key="3">
    <source>
        <dbReference type="ARBA" id="ARBA00022692"/>
    </source>
</evidence>
<evidence type="ECO:0000313" key="14">
    <source>
        <dbReference type="Proteomes" id="UP000515163"/>
    </source>
</evidence>
<evidence type="ECO:0000256" key="7">
    <source>
        <dbReference type="ARBA" id="ARBA00023170"/>
    </source>
</evidence>
<evidence type="ECO:0000256" key="11">
    <source>
        <dbReference type="SAM" id="MobiDB-lite"/>
    </source>
</evidence>
<dbReference type="SMART" id="SM01381">
    <property type="entry name" value="7TM_GPCR_Srsx"/>
    <property type="match status" value="1"/>
</dbReference>
<dbReference type="PANTHER" id="PTHR24246">
    <property type="entry name" value="OLFACTORY RECEPTOR AND ADENOSINE RECEPTOR"/>
    <property type="match status" value="1"/>
</dbReference>
<dbReference type="AlphaFoldDB" id="A0A6P8IKT9"/>
<dbReference type="RefSeq" id="XP_031567373.1">
    <property type="nucleotide sequence ID" value="XM_031711513.1"/>
</dbReference>
<evidence type="ECO:0000256" key="5">
    <source>
        <dbReference type="ARBA" id="ARBA00023040"/>
    </source>
</evidence>
<feature type="transmembrane region" description="Helical" evidence="12">
    <location>
        <begin position="266"/>
        <end position="288"/>
    </location>
</feature>
<evidence type="ECO:0000256" key="6">
    <source>
        <dbReference type="ARBA" id="ARBA00023136"/>
    </source>
</evidence>
<dbReference type="GeneID" id="116302272"/>
<feature type="transmembrane region" description="Helical" evidence="12">
    <location>
        <begin position="117"/>
        <end position="142"/>
    </location>
</feature>
<dbReference type="GO" id="GO:0004930">
    <property type="term" value="F:G protein-coupled receptor activity"/>
    <property type="evidence" value="ECO:0007669"/>
    <property type="project" value="UniProtKB-KW"/>
</dbReference>
<proteinExistence type="inferred from homology"/>
<name>A0A6P8IKT9_ACTTE</name>
<evidence type="ECO:0000256" key="12">
    <source>
        <dbReference type="SAM" id="Phobius"/>
    </source>
</evidence>
<evidence type="ECO:0000256" key="10">
    <source>
        <dbReference type="RuleBase" id="RU000688"/>
    </source>
</evidence>
<keyword evidence="4 12" id="KW-1133">Transmembrane helix</keyword>
<organism evidence="14 15">
    <name type="scientific">Actinia tenebrosa</name>
    <name type="common">Australian red waratah sea anemone</name>
    <dbReference type="NCBI Taxonomy" id="6105"/>
    <lineage>
        <taxon>Eukaryota</taxon>
        <taxon>Metazoa</taxon>
        <taxon>Cnidaria</taxon>
        <taxon>Anthozoa</taxon>
        <taxon>Hexacorallia</taxon>
        <taxon>Actiniaria</taxon>
        <taxon>Actiniidae</taxon>
        <taxon>Actinia</taxon>
    </lineage>
</organism>
<dbReference type="InterPro" id="IPR017452">
    <property type="entry name" value="GPCR_Rhodpsn_7TM"/>
</dbReference>
<keyword evidence="14" id="KW-1185">Reference proteome</keyword>
<dbReference type="InterPro" id="IPR000276">
    <property type="entry name" value="GPCR_Rhodpsn"/>
</dbReference>
<reference evidence="15 16" key="1">
    <citation type="submission" date="2025-04" db="UniProtKB">
        <authorList>
            <consortium name="RefSeq"/>
        </authorList>
    </citation>
    <scope>IDENTIFICATION</scope>
    <source>
        <tissue evidence="15 16">Tentacle</tissue>
    </source>
</reference>
<sequence>MNPTFASNTSNYPANVTNRTTLYTRSNWYDPDYETTKMWCRGVTAFVVLFGNFVCLVAFLGSKSLRKRPHYLLVHLCLADFLVGVSVLLRLVIDFFYWKHGNADFVFASFTFTLDYFSSIASINVLTSIAIERFLAIVFPLFHRMSGKGLYALLIGIPWLLSTVTTITYVFSYRFPVIELDIFEMTYLIVISIPVFVIFIAYTALLIKVRKNHVQVPCRTQDLRDRKLAVTLLIVTLASVTTWGPYNVYYVLTFHCEACGIKYSGKLFFGLIILQYWNSGINLVVYFYRMPQFRQVILAWCCCRHRQVKPQNSQDSSNSHPHVSSNKVSNSGINTTRL</sequence>
<evidence type="ECO:0000259" key="13">
    <source>
        <dbReference type="PROSITE" id="PS50262"/>
    </source>
</evidence>
<keyword evidence="3 10" id="KW-0812">Transmembrane</keyword>
<evidence type="ECO:0000256" key="2">
    <source>
        <dbReference type="ARBA" id="ARBA00022475"/>
    </source>
</evidence>
<feature type="transmembrane region" description="Helical" evidence="12">
    <location>
        <begin position="185"/>
        <end position="207"/>
    </location>
</feature>
<dbReference type="PROSITE" id="PS50262">
    <property type="entry name" value="G_PROTEIN_RECEP_F1_2"/>
    <property type="match status" value="1"/>
</dbReference>
<feature type="transmembrane region" description="Helical" evidence="12">
    <location>
        <begin position="149"/>
        <end position="173"/>
    </location>
</feature>
<comment type="subcellular location">
    <subcellularLocation>
        <location evidence="1">Cell membrane</location>
        <topology evidence="1">Multi-pass membrane protein</topology>
    </subcellularLocation>
</comment>
<dbReference type="PANTHER" id="PTHR24246:SF27">
    <property type="entry name" value="ADENOSINE RECEPTOR, ISOFORM A"/>
    <property type="match status" value="1"/>
</dbReference>
<keyword evidence="8" id="KW-0325">Glycoprotein</keyword>
<dbReference type="PRINTS" id="PR00237">
    <property type="entry name" value="GPCRRHODOPSN"/>
</dbReference>
<feature type="domain" description="G-protein coupled receptors family 1 profile" evidence="13">
    <location>
        <begin position="51"/>
        <end position="286"/>
    </location>
</feature>
<evidence type="ECO:0000313" key="15">
    <source>
        <dbReference type="RefSeq" id="XP_031567372.1"/>
    </source>
</evidence>
<dbReference type="RefSeq" id="XP_031567372.1">
    <property type="nucleotide sequence ID" value="XM_031711512.1"/>
</dbReference>
<keyword evidence="6 12" id="KW-0472">Membrane</keyword>
<feature type="transmembrane region" description="Helical" evidence="12">
    <location>
        <begin position="72"/>
        <end position="97"/>
    </location>
</feature>
<dbReference type="SUPFAM" id="SSF81321">
    <property type="entry name" value="Family A G protein-coupled receptor-like"/>
    <property type="match status" value="1"/>
</dbReference>
<evidence type="ECO:0000256" key="4">
    <source>
        <dbReference type="ARBA" id="ARBA00022989"/>
    </source>
</evidence>
<feature type="transmembrane region" description="Helical" evidence="12">
    <location>
        <begin position="228"/>
        <end position="246"/>
    </location>
</feature>
<feature type="region of interest" description="Disordered" evidence="11">
    <location>
        <begin position="310"/>
        <end position="338"/>
    </location>
</feature>
<dbReference type="GO" id="GO:0005886">
    <property type="term" value="C:plasma membrane"/>
    <property type="evidence" value="ECO:0007669"/>
    <property type="project" value="UniProtKB-SubCell"/>
</dbReference>
<feature type="transmembrane region" description="Helical" evidence="12">
    <location>
        <begin position="42"/>
        <end position="60"/>
    </location>
</feature>
<evidence type="ECO:0000256" key="9">
    <source>
        <dbReference type="ARBA" id="ARBA00023224"/>
    </source>
</evidence>
<dbReference type="PROSITE" id="PS00237">
    <property type="entry name" value="G_PROTEIN_RECEP_F1_1"/>
    <property type="match status" value="1"/>
</dbReference>
<dbReference type="OrthoDB" id="5962557at2759"/>
<dbReference type="Pfam" id="PF00001">
    <property type="entry name" value="7tm_1"/>
    <property type="match status" value="1"/>
</dbReference>
<comment type="similarity">
    <text evidence="10">Belongs to the G-protein coupled receptor 1 family.</text>
</comment>
<dbReference type="KEGG" id="aten:116302272"/>
<dbReference type="Proteomes" id="UP000515163">
    <property type="component" value="Unplaced"/>
</dbReference>
<keyword evidence="5 10" id="KW-0297">G-protein coupled receptor</keyword>
<dbReference type="Gene3D" id="1.20.1070.10">
    <property type="entry name" value="Rhodopsin 7-helix transmembrane proteins"/>
    <property type="match status" value="1"/>
</dbReference>
<evidence type="ECO:0000256" key="8">
    <source>
        <dbReference type="ARBA" id="ARBA00023180"/>
    </source>
</evidence>
<evidence type="ECO:0000256" key="1">
    <source>
        <dbReference type="ARBA" id="ARBA00004651"/>
    </source>
</evidence>
<keyword evidence="2" id="KW-1003">Cell membrane</keyword>